<dbReference type="PANTHER" id="PTHR11266">
    <property type="entry name" value="PEROXISOMAL MEMBRANE PROTEIN 2, PXMP2 MPV17"/>
    <property type="match status" value="1"/>
</dbReference>
<dbReference type="InterPro" id="IPR007248">
    <property type="entry name" value="Mpv17_PMP22"/>
</dbReference>
<keyword evidence="4" id="KW-1133">Transmembrane helix</keyword>
<organism evidence="7 8">
    <name type="scientific">Zostera marina</name>
    <name type="common">Eelgrass</name>
    <dbReference type="NCBI Taxonomy" id="29655"/>
    <lineage>
        <taxon>Eukaryota</taxon>
        <taxon>Viridiplantae</taxon>
        <taxon>Streptophyta</taxon>
        <taxon>Embryophyta</taxon>
        <taxon>Tracheophyta</taxon>
        <taxon>Spermatophyta</taxon>
        <taxon>Magnoliopsida</taxon>
        <taxon>Liliopsida</taxon>
        <taxon>Zosteraceae</taxon>
        <taxon>Zostera</taxon>
    </lineage>
</organism>
<comment type="subcellular location">
    <subcellularLocation>
        <location evidence="1">Membrane</location>
        <topology evidence="1">Multi-pass membrane protein</topology>
    </subcellularLocation>
</comment>
<evidence type="ECO:0000313" key="8">
    <source>
        <dbReference type="Proteomes" id="UP000036987"/>
    </source>
</evidence>
<evidence type="ECO:0008006" key="9">
    <source>
        <dbReference type="Google" id="ProtNLM"/>
    </source>
</evidence>
<dbReference type="OMA" id="YVNINYV"/>
<dbReference type="GO" id="GO:0016020">
    <property type="term" value="C:membrane"/>
    <property type="evidence" value="ECO:0007669"/>
    <property type="project" value="UniProtKB-SubCell"/>
</dbReference>
<evidence type="ECO:0000256" key="4">
    <source>
        <dbReference type="ARBA" id="ARBA00022989"/>
    </source>
</evidence>
<comment type="caution">
    <text evidence="7">The sequence shown here is derived from an EMBL/GenBank/DDBJ whole genome shotgun (WGS) entry which is preliminary data.</text>
</comment>
<dbReference type="PANTHER" id="PTHR11266:SF18">
    <property type="entry name" value="OS12G0508100 PROTEIN"/>
    <property type="match status" value="1"/>
</dbReference>
<gene>
    <name evidence="7" type="ORF">ZOSMA_3G00890</name>
</gene>
<keyword evidence="5" id="KW-0472">Membrane</keyword>
<keyword evidence="8" id="KW-1185">Reference proteome</keyword>
<dbReference type="STRING" id="29655.A0A0K9P3R3"/>
<evidence type="ECO:0000256" key="1">
    <source>
        <dbReference type="ARBA" id="ARBA00004141"/>
    </source>
</evidence>
<proteinExistence type="inferred from homology"/>
<name>A0A0K9P3R3_ZOSMR</name>
<evidence type="ECO:0000256" key="5">
    <source>
        <dbReference type="ARBA" id="ARBA00023136"/>
    </source>
</evidence>
<reference evidence="8" key="1">
    <citation type="journal article" date="2016" name="Nature">
        <title>The genome of the seagrass Zostera marina reveals angiosperm adaptation to the sea.</title>
        <authorList>
            <person name="Olsen J.L."/>
            <person name="Rouze P."/>
            <person name="Verhelst B."/>
            <person name="Lin Y.-C."/>
            <person name="Bayer T."/>
            <person name="Collen J."/>
            <person name="Dattolo E."/>
            <person name="De Paoli E."/>
            <person name="Dittami S."/>
            <person name="Maumus F."/>
            <person name="Michel G."/>
            <person name="Kersting A."/>
            <person name="Lauritano C."/>
            <person name="Lohaus R."/>
            <person name="Toepel M."/>
            <person name="Tonon T."/>
            <person name="Vanneste K."/>
            <person name="Amirebrahimi M."/>
            <person name="Brakel J."/>
            <person name="Bostroem C."/>
            <person name="Chovatia M."/>
            <person name="Grimwood J."/>
            <person name="Jenkins J.W."/>
            <person name="Jueterbock A."/>
            <person name="Mraz A."/>
            <person name="Stam W.T."/>
            <person name="Tice H."/>
            <person name="Bornberg-Bauer E."/>
            <person name="Green P.J."/>
            <person name="Pearson G.A."/>
            <person name="Procaccini G."/>
            <person name="Duarte C.M."/>
            <person name="Schmutz J."/>
            <person name="Reusch T.B.H."/>
            <person name="Van de Peer Y."/>
        </authorList>
    </citation>
    <scope>NUCLEOTIDE SEQUENCE [LARGE SCALE GENOMIC DNA]</scope>
    <source>
        <strain evidence="8">cv. Finnish</strain>
    </source>
</reference>
<dbReference type="Proteomes" id="UP000036987">
    <property type="component" value="Unassembled WGS sequence"/>
</dbReference>
<dbReference type="EMBL" id="LFYR01001213">
    <property type="protein sequence ID" value="KMZ63608.1"/>
    <property type="molecule type" value="Genomic_DNA"/>
</dbReference>
<dbReference type="GO" id="GO:0005737">
    <property type="term" value="C:cytoplasm"/>
    <property type="evidence" value="ECO:0000318"/>
    <property type="project" value="GO_Central"/>
</dbReference>
<keyword evidence="3" id="KW-0812">Transmembrane</keyword>
<comment type="similarity">
    <text evidence="2 6">Belongs to the peroxisomal membrane protein PXMP2/4 family.</text>
</comment>
<evidence type="ECO:0000256" key="3">
    <source>
        <dbReference type="ARBA" id="ARBA00022692"/>
    </source>
</evidence>
<accession>A0A0K9P3R3</accession>
<evidence type="ECO:0000256" key="2">
    <source>
        <dbReference type="ARBA" id="ARBA00006824"/>
    </source>
</evidence>
<dbReference type="AlphaFoldDB" id="A0A0K9P3R3"/>
<evidence type="ECO:0000313" key="7">
    <source>
        <dbReference type="EMBL" id="KMZ63608.1"/>
    </source>
</evidence>
<sequence length="252" mass="28350">MVFAGGCAASLARRVLSQYQAHHFSRVSILRPCDLTGRLKSYTSAASTKSTTTSRSKRLVNWYLEMIESRPILTKSITASLIFTVADLSSQTITIKPSESLDLVRTFRMAGYGMLISGPTLHFWFNFLSKVLPKRDVLNTLKKIFVGQTVYGPIITTVFFSQNAAFQGESFSEILARLKRDLIPTFLNGMVYWPLCDFITFKFVPVRLQPLVSNSFSFVWTIYLTYMASLKKADKLNISADDSSLSMVSLQD</sequence>
<protein>
    <recommendedName>
        <fullName evidence="9">Peroxisomal membrane 22 kDa (Mpv17/PMP22) family protein</fullName>
    </recommendedName>
</protein>
<dbReference type="OrthoDB" id="430207at2759"/>
<evidence type="ECO:0000256" key="6">
    <source>
        <dbReference type="RuleBase" id="RU363053"/>
    </source>
</evidence>
<dbReference type="Pfam" id="PF04117">
    <property type="entry name" value="Mpv17_PMP22"/>
    <property type="match status" value="1"/>
</dbReference>